<protein>
    <submittedName>
        <fullName evidence="1">Uncharacterized protein</fullName>
    </submittedName>
</protein>
<accession>A0ACB9ABE6</accession>
<name>A0ACB9ABE6_ARCLA</name>
<organism evidence="1 2">
    <name type="scientific">Arctium lappa</name>
    <name type="common">Greater burdock</name>
    <name type="synonym">Lappa major</name>
    <dbReference type="NCBI Taxonomy" id="4217"/>
    <lineage>
        <taxon>Eukaryota</taxon>
        <taxon>Viridiplantae</taxon>
        <taxon>Streptophyta</taxon>
        <taxon>Embryophyta</taxon>
        <taxon>Tracheophyta</taxon>
        <taxon>Spermatophyta</taxon>
        <taxon>Magnoliopsida</taxon>
        <taxon>eudicotyledons</taxon>
        <taxon>Gunneridae</taxon>
        <taxon>Pentapetalae</taxon>
        <taxon>asterids</taxon>
        <taxon>campanulids</taxon>
        <taxon>Asterales</taxon>
        <taxon>Asteraceae</taxon>
        <taxon>Carduoideae</taxon>
        <taxon>Cardueae</taxon>
        <taxon>Arctiinae</taxon>
        <taxon>Arctium</taxon>
    </lineage>
</organism>
<reference evidence="1 2" key="2">
    <citation type="journal article" date="2022" name="Mol. Ecol. Resour.">
        <title>The genomes of chicory, endive, great burdock and yacon provide insights into Asteraceae paleo-polyploidization history and plant inulin production.</title>
        <authorList>
            <person name="Fan W."/>
            <person name="Wang S."/>
            <person name="Wang H."/>
            <person name="Wang A."/>
            <person name="Jiang F."/>
            <person name="Liu H."/>
            <person name="Zhao H."/>
            <person name="Xu D."/>
            <person name="Zhang Y."/>
        </authorList>
    </citation>
    <scope>NUCLEOTIDE SEQUENCE [LARGE SCALE GENOMIC DNA]</scope>
    <source>
        <strain evidence="2">cv. Niubang</strain>
    </source>
</reference>
<evidence type="ECO:0000313" key="2">
    <source>
        <dbReference type="Proteomes" id="UP001055879"/>
    </source>
</evidence>
<dbReference type="EMBL" id="CM042054">
    <property type="protein sequence ID" value="KAI3707564.1"/>
    <property type="molecule type" value="Genomic_DNA"/>
</dbReference>
<proteinExistence type="predicted"/>
<dbReference type="Proteomes" id="UP001055879">
    <property type="component" value="Linkage Group LG08"/>
</dbReference>
<comment type="caution">
    <text evidence="1">The sequence shown here is derived from an EMBL/GenBank/DDBJ whole genome shotgun (WGS) entry which is preliminary data.</text>
</comment>
<evidence type="ECO:0000313" key="1">
    <source>
        <dbReference type="EMBL" id="KAI3707564.1"/>
    </source>
</evidence>
<sequence>MFIPLPFYNPPTYITLKHGFSLKGSYSHFYLLFLPHLKKNHQLFIQFLQISDSYIQLFMISFTSEHDLNNLMI</sequence>
<keyword evidence="2" id="KW-1185">Reference proteome</keyword>
<reference evidence="2" key="1">
    <citation type="journal article" date="2022" name="Mol. Ecol. Resour.">
        <title>The genomes of chicory, endive, great burdock and yacon provide insights into Asteraceae palaeo-polyploidization history and plant inulin production.</title>
        <authorList>
            <person name="Fan W."/>
            <person name="Wang S."/>
            <person name="Wang H."/>
            <person name="Wang A."/>
            <person name="Jiang F."/>
            <person name="Liu H."/>
            <person name="Zhao H."/>
            <person name="Xu D."/>
            <person name="Zhang Y."/>
        </authorList>
    </citation>
    <scope>NUCLEOTIDE SEQUENCE [LARGE SCALE GENOMIC DNA]</scope>
    <source>
        <strain evidence="2">cv. Niubang</strain>
    </source>
</reference>
<gene>
    <name evidence="1" type="ORF">L6452_26190</name>
</gene>